<evidence type="ECO:0000256" key="4">
    <source>
        <dbReference type="ARBA" id="ARBA00022692"/>
    </source>
</evidence>
<evidence type="ECO:0000259" key="9">
    <source>
        <dbReference type="PROSITE" id="PS50928"/>
    </source>
</evidence>
<comment type="subcellular location">
    <subcellularLocation>
        <location evidence="1 8">Cell membrane</location>
        <topology evidence="1 8">Multi-pass membrane protein</topology>
    </subcellularLocation>
</comment>
<dbReference type="PANTHER" id="PTHR30614:SF0">
    <property type="entry name" value="L-CYSTINE TRANSPORT SYSTEM PERMEASE PROTEIN TCYL"/>
    <property type="match status" value="1"/>
</dbReference>
<dbReference type="Pfam" id="PF00528">
    <property type="entry name" value="BPD_transp_1"/>
    <property type="match status" value="1"/>
</dbReference>
<reference evidence="11" key="1">
    <citation type="journal article" date="2019" name="Int. J. Syst. Evol. Microbiol.">
        <title>The Global Catalogue of Microorganisms (GCM) 10K type strain sequencing project: providing services to taxonomists for standard genome sequencing and annotation.</title>
        <authorList>
            <consortium name="The Broad Institute Genomics Platform"/>
            <consortium name="The Broad Institute Genome Sequencing Center for Infectious Disease"/>
            <person name="Wu L."/>
            <person name="Ma J."/>
        </authorList>
    </citation>
    <scope>NUCLEOTIDE SEQUENCE [LARGE SCALE GENOMIC DNA]</scope>
    <source>
        <strain evidence="11">CCUG 52478</strain>
    </source>
</reference>
<organism evidence="10 11">
    <name type="scientific">Nocardioides ginsengisoli</name>
    <dbReference type="NCBI Taxonomy" id="363868"/>
    <lineage>
        <taxon>Bacteria</taxon>
        <taxon>Bacillati</taxon>
        <taxon>Actinomycetota</taxon>
        <taxon>Actinomycetes</taxon>
        <taxon>Propionibacteriales</taxon>
        <taxon>Nocardioidaceae</taxon>
        <taxon>Nocardioides</taxon>
    </lineage>
</organism>
<keyword evidence="3" id="KW-1003">Cell membrane</keyword>
<accession>A0ABW3W566</accession>
<evidence type="ECO:0000256" key="7">
    <source>
        <dbReference type="ARBA" id="ARBA00023136"/>
    </source>
</evidence>
<comment type="similarity">
    <text evidence="8">Belongs to the binding-protein-dependent transport system permease family.</text>
</comment>
<name>A0ABW3W566_9ACTN</name>
<evidence type="ECO:0000313" key="11">
    <source>
        <dbReference type="Proteomes" id="UP001597229"/>
    </source>
</evidence>
<keyword evidence="7 8" id="KW-0472">Membrane</keyword>
<dbReference type="PROSITE" id="PS50928">
    <property type="entry name" value="ABC_TM1"/>
    <property type="match status" value="1"/>
</dbReference>
<evidence type="ECO:0000256" key="2">
    <source>
        <dbReference type="ARBA" id="ARBA00022448"/>
    </source>
</evidence>
<dbReference type="NCBIfam" id="TIGR01726">
    <property type="entry name" value="HEQRo_perm_3TM"/>
    <property type="match status" value="1"/>
</dbReference>
<dbReference type="PANTHER" id="PTHR30614">
    <property type="entry name" value="MEMBRANE COMPONENT OF AMINO ACID ABC TRANSPORTER"/>
    <property type="match status" value="1"/>
</dbReference>
<keyword evidence="2 8" id="KW-0813">Transport</keyword>
<dbReference type="SUPFAM" id="SSF161098">
    <property type="entry name" value="MetI-like"/>
    <property type="match status" value="1"/>
</dbReference>
<sequence>MEALRTVLLGLPMTLGVTAGALLIGTALALPLTLGLELRRGPVWFLCRVIVDLVRGVPPVAWLFILFYGVSVGAVRLSALSAGIGALGLVASAYLAEIFRGSLKSIHFGQAEAATALGLSRGAAWVDVIGPQAWRTALPAYTNYAIALLKDSSIVSIVGVAEIVSRSGQLSRTSDLGIFVFVLAGAVYVVLSILVASGSRRLHRRLHEAVAV</sequence>
<keyword evidence="5" id="KW-0029">Amino-acid transport</keyword>
<dbReference type="Gene3D" id="1.10.3720.10">
    <property type="entry name" value="MetI-like"/>
    <property type="match status" value="1"/>
</dbReference>
<evidence type="ECO:0000256" key="1">
    <source>
        <dbReference type="ARBA" id="ARBA00004651"/>
    </source>
</evidence>
<keyword evidence="4 8" id="KW-0812">Transmembrane</keyword>
<dbReference type="Proteomes" id="UP001597229">
    <property type="component" value="Unassembled WGS sequence"/>
</dbReference>
<dbReference type="InterPro" id="IPR043429">
    <property type="entry name" value="ArtM/GltK/GlnP/TcyL/YhdX-like"/>
</dbReference>
<evidence type="ECO:0000256" key="6">
    <source>
        <dbReference type="ARBA" id="ARBA00022989"/>
    </source>
</evidence>
<dbReference type="EMBL" id="JBHTLX010000023">
    <property type="protein sequence ID" value="MFD1250211.1"/>
    <property type="molecule type" value="Genomic_DNA"/>
</dbReference>
<dbReference type="InterPro" id="IPR010065">
    <property type="entry name" value="AA_ABC_transptr_permease_3TM"/>
</dbReference>
<feature type="transmembrane region" description="Helical" evidence="8">
    <location>
        <begin position="53"/>
        <end position="70"/>
    </location>
</feature>
<evidence type="ECO:0000256" key="5">
    <source>
        <dbReference type="ARBA" id="ARBA00022970"/>
    </source>
</evidence>
<gene>
    <name evidence="10" type="ORF">ACFQ3F_20625</name>
</gene>
<comment type="caution">
    <text evidence="10">The sequence shown here is derived from an EMBL/GenBank/DDBJ whole genome shotgun (WGS) entry which is preliminary data.</text>
</comment>
<protein>
    <submittedName>
        <fullName evidence="10">Amino acid ABC transporter permease</fullName>
    </submittedName>
</protein>
<keyword evidence="11" id="KW-1185">Reference proteome</keyword>
<evidence type="ECO:0000256" key="8">
    <source>
        <dbReference type="RuleBase" id="RU363032"/>
    </source>
</evidence>
<dbReference type="InterPro" id="IPR000515">
    <property type="entry name" value="MetI-like"/>
</dbReference>
<feature type="domain" description="ABC transmembrane type-1" evidence="9">
    <location>
        <begin position="11"/>
        <end position="200"/>
    </location>
</feature>
<keyword evidence="6 8" id="KW-1133">Transmembrane helix</keyword>
<feature type="transmembrane region" description="Helical" evidence="8">
    <location>
        <begin position="77"/>
        <end position="96"/>
    </location>
</feature>
<dbReference type="RefSeq" id="WP_367919503.1">
    <property type="nucleotide sequence ID" value="NZ_BAABAC010000023.1"/>
</dbReference>
<evidence type="ECO:0000256" key="3">
    <source>
        <dbReference type="ARBA" id="ARBA00022475"/>
    </source>
</evidence>
<feature type="transmembrane region" description="Helical" evidence="8">
    <location>
        <begin position="176"/>
        <end position="196"/>
    </location>
</feature>
<dbReference type="CDD" id="cd06261">
    <property type="entry name" value="TM_PBP2"/>
    <property type="match status" value="1"/>
</dbReference>
<evidence type="ECO:0000313" key="10">
    <source>
        <dbReference type="EMBL" id="MFD1250211.1"/>
    </source>
</evidence>
<dbReference type="InterPro" id="IPR035906">
    <property type="entry name" value="MetI-like_sf"/>
</dbReference>
<proteinExistence type="inferred from homology"/>